<dbReference type="Proteomes" id="UP000885822">
    <property type="component" value="Unassembled WGS sequence"/>
</dbReference>
<accession>A0A831K3Q7</accession>
<protein>
    <submittedName>
        <fullName evidence="2">Uncharacterized protein</fullName>
    </submittedName>
</protein>
<evidence type="ECO:0000313" key="2">
    <source>
        <dbReference type="EMBL" id="HDK38117.1"/>
    </source>
</evidence>
<name>A0A831K3Q7_9GAMM</name>
<feature type="signal peptide" evidence="1">
    <location>
        <begin position="1"/>
        <end position="18"/>
    </location>
</feature>
<reference evidence="2" key="1">
    <citation type="journal article" date="2020" name="mSystems">
        <title>Genome- and Community-Level Interaction Insights into Carbon Utilization and Element Cycling Functions of Hydrothermarchaeota in Hydrothermal Sediment.</title>
        <authorList>
            <person name="Zhou Z."/>
            <person name="Liu Y."/>
            <person name="Xu W."/>
            <person name="Pan J."/>
            <person name="Luo Z.H."/>
            <person name="Li M."/>
        </authorList>
    </citation>
    <scope>NUCLEOTIDE SEQUENCE [LARGE SCALE GENOMIC DNA]</scope>
    <source>
        <strain evidence="2">HyVt-26</strain>
    </source>
</reference>
<organism evidence="2">
    <name type="scientific">Thiolapillus brandeum</name>
    <dbReference type="NCBI Taxonomy" id="1076588"/>
    <lineage>
        <taxon>Bacteria</taxon>
        <taxon>Pseudomonadati</taxon>
        <taxon>Pseudomonadota</taxon>
        <taxon>Gammaproteobacteria</taxon>
        <taxon>Chromatiales</taxon>
        <taxon>Sedimenticolaceae</taxon>
        <taxon>Thiolapillus</taxon>
    </lineage>
</organism>
<dbReference type="AlphaFoldDB" id="A0A831K3Q7"/>
<feature type="chain" id="PRO_5032402314" evidence="1">
    <location>
        <begin position="19"/>
        <end position="103"/>
    </location>
</feature>
<sequence length="103" mass="11186">MAVMLCSGLQSAVFSAYADGGAGMPATQVYADLMSHDCVDCEPRQDCCGSLECQMILQCSAFPAMTSVVGRLGYDRADSRQHRFIQPALPSALIYTIYRPPWA</sequence>
<gene>
    <name evidence="2" type="ORF">ENG92_03780</name>
</gene>
<proteinExistence type="predicted"/>
<keyword evidence="1" id="KW-0732">Signal</keyword>
<dbReference type="EMBL" id="DRCV01000169">
    <property type="protein sequence ID" value="HDK38117.1"/>
    <property type="molecule type" value="Genomic_DNA"/>
</dbReference>
<comment type="caution">
    <text evidence="2">The sequence shown here is derived from an EMBL/GenBank/DDBJ whole genome shotgun (WGS) entry which is preliminary data.</text>
</comment>
<evidence type="ECO:0000256" key="1">
    <source>
        <dbReference type="SAM" id="SignalP"/>
    </source>
</evidence>